<evidence type="ECO:0000256" key="1">
    <source>
        <dbReference type="SAM" id="Phobius"/>
    </source>
</evidence>
<keyword evidence="1" id="KW-1133">Transmembrane helix</keyword>
<proteinExistence type="predicted"/>
<keyword evidence="4" id="KW-1185">Reference proteome</keyword>
<dbReference type="InterPro" id="IPR022472">
    <property type="entry name" value="VPLPA-CTERM"/>
</dbReference>
<dbReference type="Proteomes" id="UP000564704">
    <property type="component" value="Unassembled WGS sequence"/>
</dbReference>
<dbReference type="AlphaFoldDB" id="A0A844CH12"/>
<comment type="caution">
    <text evidence="3">The sequence shown here is derived from an EMBL/GenBank/DDBJ whole genome shotgun (WGS) entry which is preliminary data.</text>
</comment>
<evidence type="ECO:0000256" key="2">
    <source>
        <dbReference type="SAM" id="SignalP"/>
    </source>
</evidence>
<accession>A0A844CH12</accession>
<feature type="transmembrane region" description="Helical" evidence="1">
    <location>
        <begin position="176"/>
        <end position="194"/>
    </location>
</feature>
<reference evidence="3 4" key="1">
    <citation type="submission" date="2019-05" db="EMBL/GenBank/DDBJ databases">
        <title>Roseovarius bejariae sp. nov., a moderately halophylic bacterium isolated from a saline soil in Rambla Salada (Murcia).</title>
        <authorList>
            <person name="Castro D.J."/>
            <person name="Gomez-Altuve A."/>
            <person name="Reina J.C."/>
            <person name="Rodriguez M."/>
            <person name="Sampedro I."/>
            <person name="Llamas I."/>
            <person name="Martinez-Checa F."/>
        </authorList>
    </citation>
    <scope>NUCLEOTIDE SEQUENCE [LARGE SCALE GENOMIC DNA]</scope>
    <source>
        <strain evidence="3 4">A21</strain>
    </source>
</reference>
<dbReference type="RefSeq" id="WP_154148244.1">
    <property type="nucleotide sequence ID" value="NZ_SZWE01000001.1"/>
</dbReference>
<protein>
    <submittedName>
        <fullName evidence="3">VPLPA-CTERM sorting domain-containing protein</fullName>
    </submittedName>
</protein>
<feature type="signal peptide" evidence="2">
    <location>
        <begin position="1"/>
        <end position="19"/>
    </location>
</feature>
<dbReference type="EMBL" id="SZWE01000001">
    <property type="protein sequence ID" value="MRU13917.1"/>
    <property type="molecule type" value="Genomic_DNA"/>
</dbReference>
<keyword evidence="1" id="KW-0472">Membrane</keyword>
<sequence length="201" mass="20740">MRALLAAAALALFGSSAGAAVIDSSDGLIDSDTGLEWLDVTVNENLSYNTMIGSNLNGYGSQGYRYATVFEVGTLFENAGAILPALGATQTDPADFAVGDLLISYLGSNSNYSSYSYIQAVTGTNAPNGGQYAPWIRGTATSGSITLSFGEYQPSDSFAGSTVGHWLVRETTVVPLPASLPLLLAGLGGLGLVARRRARSA</sequence>
<keyword evidence="1" id="KW-0812">Transmembrane</keyword>
<dbReference type="NCBIfam" id="TIGR03370">
    <property type="entry name" value="VPLPA-CTERM"/>
    <property type="match status" value="1"/>
</dbReference>
<organism evidence="3 4">
    <name type="scientific">Roseovarius bejariae</name>
    <dbReference type="NCBI Taxonomy" id="2576383"/>
    <lineage>
        <taxon>Bacteria</taxon>
        <taxon>Pseudomonadati</taxon>
        <taxon>Pseudomonadota</taxon>
        <taxon>Alphaproteobacteria</taxon>
        <taxon>Rhodobacterales</taxon>
        <taxon>Roseobacteraceae</taxon>
        <taxon>Roseovarius</taxon>
    </lineage>
</organism>
<feature type="chain" id="PRO_5032357463" evidence="2">
    <location>
        <begin position="20"/>
        <end position="201"/>
    </location>
</feature>
<keyword evidence="2" id="KW-0732">Signal</keyword>
<evidence type="ECO:0000313" key="4">
    <source>
        <dbReference type="Proteomes" id="UP000564704"/>
    </source>
</evidence>
<gene>
    <name evidence="3" type="ORF">FDP25_00565</name>
</gene>
<evidence type="ECO:0000313" key="3">
    <source>
        <dbReference type="EMBL" id="MRU13917.1"/>
    </source>
</evidence>
<name>A0A844CH12_9RHOB</name>